<feature type="domain" description="EAL" evidence="2">
    <location>
        <begin position="382"/>
        <end position="628"/>
    </location>
</feature>
<dbReference type="InterPro" id="IPR000160">
    <property type="entry name" value="GGDEF_dom"/>
</dbReference>
<dbReference type="Pfam" id="PF00563">
    <property type="entry name" value="EAL"/>
    <property type="match status" value="1"/>
</dbReference>
<dbReference type="SMART" id="SM00052">
    <property type="entry name" value="EAL"/>
    <property type="match status" value="1"/>
</dbReference>
<keyword evidence="1" id="KW-0472">Membrane</keyword>
<dbReference type="InterPro" id="IPR043128">
    <property type="entry name" value="Rev_trsase/Diguanyl_cyclase"/>
</dbReference>
<dbReference type="SMART" id="SM00267">
    <property type="entry name" value="GGDEF"/>
    <property type="match status" value="1"/>
</dbReference>
<accession>A0A1W1CB77</accession>
<dbReference type="InterPro" id="IPR035919">
    <property type="entry name" value="EAL_sf"/>
</dbReference>
<sequence>MKQQYLNRFIFFLMALLVVFAVYLQYMITESTNRLKNEEVKKSEQYAQKIANYLQSKISTDDIEAALAKNPKLRQELNVVLQTFLTKQYRYIFLLKKDAQGHYRFLLDGSKEDPEAFNAIFFPKSDLFEEVCKSHKMQIVKQHEGVKKIWLSLVYPVVKHNHTEALLVLDLSESYGKYLNTVNSPLMHVVEMMQIFLFGSLFLLAFIVYRYNKFRKSILVDRLTGAYTKLYLEEFFNRHKVDRYDAVLLDIDEFKEINTKYGYRSGDHILKEFVETICDVVSPLKAIVIRTSGAEFFIVLPKDQIEIETVSRKLFETLKEKRYSIGNEVASLSISMSAIEIPDETPSIQNISRLLDEKLLEIKSKGKNSLGILGLRHLNEIQYGNIDYIKEALEEERLLCLYQPIFHTEKKEIIKYEALVRLIDKDDPTKLICPYHFMKVIKGTSQYIKMSKLVLKEVFHTLQIYPDIELSVNLDLDDLYNNDMMTLIRENLYDHRKISNRLTFEILEEKEIYDYDKVSLIFQQLKAHGSKIAIDDFGSGYANYSYLIQLDIDILKIDGSLIRELETEPVRTKIVLASIQEIASTFNYELIAEFVSSKEIYEAMRELGIKYSQGFYLGEPKPIEEYRH</sequence>
<protein>
    <submittedName>
        <fullName evidence="4">GGDEF FAMILY PROTEIN</fullName>
    </submittedName>
</protein>
<dbReference type="Gene3D" id="3.30.70.270">
    <property type="match status" value="1"/>
</dbReference>
<dbReference type="SUPFAM" id="SSF55073">
    <property type="entry name" value="Nucleotide cyclase"/>
    <property type="match status" value="1"/>
</dbReference>
<evidence type="ECO:0000259" key="3">
    <source>
        <dbReference type="PROSITE" id="PS50887"/>
    </source>
</evidence>
<dbReference type="AlphaFoldDB" id="A0A1W1CB77"/>
<dbReference type="PANTHER" id="PTHR33121">
    <property type="entry name" value="CYCLIC DI-GMP PHOSPHODIESTERASE PDEF"/>
    <property type="match status" value="1"/>
</dbReference>
<evidence type="ECO:0000256" key="1">
    <source>
        <dbReference type="SAM" id="Phobius"/>
    </source>
</evidence>
<dbReference type="NCBIfam" id="TIGR00254">
    <property type="entry name" value="GGDEF"/>
    <property type="match status" value="1"/>
</dbReference>
<dbReference type="Pfam" id="PF00990">
    <property type="entry name" value="GGDEF"/>
    <property type="match status" value="1"/>
</dbReference>
<dbReference type="EMBL" id="FPHD01000061">
    <property type="protein sequence ID" value="SFV62975.1"/>
    <property type="molecule type" value="Genomic_DNA"/>
</dbReference>
<evidence type="ECO:0000313" key="4">
    <source>
        <dbReference type="EMBL" id="SFV62975.1"/>
    </source>
</evidence>
<dbReference type="PROSITE" id="PS50887">
    <property type="entry name" value="GGDEF"/>
    <property type="match status" value="1"/>
</dbReference>
<evidence type="ECO:0000259" key="2">
    <source>
        <dbReference type="PROSITE" id="PS50883"/>
    </source>
</evidence>
<reference evidence="4" key="1">
    <citation type="submission" date="2016-10" db="EMBL/GenBank/DDBJ databases">
        <authorList>
            <person name="de Groot N.N."/>
        </authorList>
    </citation>
    <scope>NUCLEOTIDE SEQUENCE</scope>
</reference>
<dbReference type="InterPro" id="IPR001633">
    <property type="entry name" value="EAL_dom"/>
</dbReference>
<name>A0A1W1CB77_9ZZZZ</name>
<keyword evidence="1" id="KW-1133">Transmembrane helix</keyword>
<dbReference type="CDD" id="cd01949">
    <property type="entry name" value="GGDEF"/>
    <property type="match status" value="1"/>
</dbReference>
<dbReference type="PANTHER" id="PTHR33121:SF71">
    <property type="entry name" value="OXYGEN SENSOR PROTEIN DOSP"/>
    <property type="match status" value="1"/>
</dbReference>
<feature type="transmembrane region" description="Helical" evidence="1">
    <location>
        <begin position="9"/>
        <end position="28"/>
    </location>
</feature>
<dbReference type="InterPro" id="IPR029787">
    <property type="entry name" value="Nucleotide_cyclase"/>
</dbReference>
<dbReference type="SUPFAM" id="SSF141868">
    <property type="entry name" value="EAL domain-like"/>
    <property type="match status" value="1"/>
</dbReference>
<keyword evidence="1" id="KW-0812">Transmembrane</keyword>
<gene>
    <name evidence="4" type="ORF">MNB_SV-8-186</name>
</gene>
<dbReference type="Gene3D" id="3.20.20.450">
    <property type="entry name" value="EAL domain"/>
    <property type="match status" value="1"/>
</dbReference>
<dbReference type="CDD" id="cd01948">
    <property type="entry name" value="EAL"/>
    <property type="match status" value="1"/>
</dbReference>
<dbReference type="PROSITE" id="PS50883">
    <property type="entry name" value="EAL"/>
    <property type="match status" value="1"/>
</dbReference>
<dbReference type="InterPro" id="IPR050706">
    <property type="entry name" value="Cyclic-di-GMP_PDE-like"/>
</dbReference>
<organism evidence="4">
    <name type="scientific">hydrothermal vent metagenome</name>
    <dbReference type="NCBI Taxonomy" id="652676"/>
    <lineage>
        <taxon>unclassified sequences</taxon>
        <taxon>metagenomes</taxon>
        <taxon>ecological metagenomes</taxon>
    </lineage>
</organism>
<proteinExistence type="predicted"/>
<feature type="domain" description="GGDEF" evidence="3">
    <location>
        <begin position="242"/>
        <end position="375"/>
    </location>
</feature>
<feature type="transmembrane region" description="Helical" evidence="1">
    <location>
        <begin position="186"/>
        <end position="209"/>
    </location>
</feature>
<dbReference type="GO" id="GO:0071111">
    <property type="term" value="F:cyclic-guanylate-specific phosphodiesterase activity"/>
    <property type="evidence" value="ECO:0007669"/>
    <property type="project" value="InterPro"/>
</dbReference>